<comment type="similarity">
    <text evidence="1 6">Belongs to the peptidase S8 family.</text>
</comment>
<evidence type="ECO:0000256" key="2">
    <source>
        <dbReference type="ARBA" id="ARBA00022670"/>
    </source>
</evidence>
<feature type="domain" description="Peptidase S8/S53" evidence="8">
    <location>
        <begin position="139"/>
        <end position="442"/>
    </location>
</feature>
<reference evidence="9 10" key="1">
    <citation type="submission" date="2020-01" db="EMBL/GenBank/DDBJ databases">
        <title>Genomes of bacteria type strains.</title>
        <authorList>
            <person name="Chen J."/>
            <person name="Zhu S."/>
            <person name="Yang J."/>
        </authorList>
    </citation>
    <scope>NUCLEOTIDE SEQUENCE [LARGE SCALE GENOMIC DNA]</scope>
    <source>
        <strain evidence="9 10">LMG 22958</strain>
    </source>
</reference>
<name>A0A6L9MXY7_9ALTE</name>
<dbReference type="InterPro" id="IPR023828">
    <property type="entry name" value="Peptidase_S8_Ser-AS"/>
</dbReference>
<feature type="active site" description="Charge relay system" evidence="5 6">
    <location>
        <position position="401"/>
    </location>
</feature>
<feature type="active site" description="Charge relay system" evidence="5 6">
    <location>
        <position position="199"/>
    </location>
</feature>
<dbReference type="Pfam" id="PF00082">
    <property type="entry name" value="Peptidase_S8"/>
    <property type="match status" value="1"/>
</dbReference>
<dbReference type="EMBL" id="JAAAWP010000010">
    <property type="protein sequence ID" value="NDW22793.1"/>
    <property type="molecule type" value="Genomic_DNA"/>
</dbReference>
<comment type="caution">
    <text evidence="9">The sequence shown here is derived from an EMBL/GenBank/DDBJ whole genome shotgun (WGS) entry which is preliminary data.</text>
</comment>
<keyword evidence="2 6" id="KW-0645">Protease</keyword>
<dbReference type="PRINTS" id="PR00723">
    <property type="entry name" value="SUBTILISIN"/>
</dbReference>
<keyword evidence="4 6" id="KW-0720">Serine protease</keyword>
<keyword evidence="7" id="KW-0732">Signal</keyword>
<dbReference type="Gene3D" id="3.40.50.200">
    <property type="entry name" value="Peptidase S8/S53 domain"/>
    <property type="match status" value="1"/>
</dbReference>
<feature type="chain" id="PRO_5026924391" evidence="7">
    <location>
        <begin position="26"/>
        <end position="825"/>
    </location>
</feature>
<evidence type="ECO:0000256" key="5">
    <source>
        <dbReference type="PIRSR" id="PIRSR615500-1"/>
    </source>
</evidence>
<dbReference type="InterPro" id="IPR036852">
    <property type="entry name" value="Peptidase_S8/S53_dom_sf"/>
</dbReference>
<dbReference type="PROSITE" id="PS51892">
    <property type="entry name" value="SUBTILASE"/>
    <property type="match status" value="1"/>
</dbReference>
<dbReference type="SUPFAM" id="SSF52743">
    <property type="entry name" value="Subtilisin-like"/>
    <property type="match status" value="1"/>
</dbReference>
<protein>
    <submittedName>
        <fullName evidence="9">S8 family serine peptidase</fullName>
    </submittedName>
</protein>
<proteinExistence type="inferred from homology"/>
<evidence type="ECO:0000259" key="8">
    <source>
        <dbReference type="Pfam" id="PF00082"/>
    </source>
</evidence>
<dbReference type="InterPro" id="IPR050131">
    <property type="entry name" value="Peptidase_S8_subtilisin-like"/>
</dbReference>
<dbReference type="PANTHER" id="PTHR43806:SF11">
    <property type="entry name" value="CEREVISIN-RELATED"/>
    <property type="match status" value="1"/>
</dbReference>
<dbReference type="PANTHER" id="PTHR43806">
    <property type="entry name" value="PEPTIDASE S8"/>
    <property type="match status" value="1"/>
</dbReference>
<dbReference type="GO" id="GO:0006508">
    <property type="term" value="P:proteolysis"/>
    <property type="evidence" value="ECO:0007669"/>
    <property type="project" value="UniProtKB-KW"/>
</dbReference>
<evidence type="ECO:0000256" key="6">
    <source>
        <dbReference type="PROSITE-ProRule" id="PRU01240"/>
    </source>
</evidence>
<evidence type="ECO:0000313" key="10">
    <source>
        <dbReference type="Proteomes" id="UP000478837"/>
    </source>
</evidence>
<dbReference type="Proteomes" id="UP000478837">
    <property type="component" value="Unassembled WGS sequence"/>
</dbReference>
<evidence type="ECO:0000256" key="1">
    <source>
        <dbReference type="ARBA" id="ARBA00011073"/>
    </source>
</evidence>
<dbReference type="PROSITE" id="PS00138">
    <property type="entry name" value="SUBTILASE_SER"/>
    <property type="match status" value="1"/>
</dbReference>
<dbReference type="AlphaFoldDB" id="A0A6L9MXY7"/>
<sequence>MKKFALSTLTAAMLASPAASTFADAYIGSQMADKLIALSPTEQVMAVVTYDQMSPLAESQVTQLLNLGITHGVQFKNLPVIGVLATKSQIEAISDFDGVRSVFANREMELYNADARQITGVADVQGEDFANRNGVEYTGKGSTVLVIDSGIDAAHQDLPFGNKVVENVQAITSAGVLSVAGIQGPKLSNQINTDLNSGHGTHCAATIAGLGTMSDGEHVGAAPDADLIGYGSGAAVLLLDTVGGFDYALSNQYNFDNPIKVISNSWGTSGKYEPLGPVSLATYAAHKAGMISVFAAGNSGPGEDSHNPYAQIPWGISVGAGDKFGRLANFSSRGLKSESGDFTMPDGAEWTYNNDVTVVAPGVDIISARAVLNLAANGGDADVGVIPTEQLPFYTMISGTSMATPHVAGIIALMLEANPNLDNLAIKRILQETATNMPGYERWEVGSGYVNARSAVAAALNFDDTHKATVNNLEGKTFKANALVTPSERTENLDVFYSPVGTPEVATFEVGTDEVIVKASADSFANLTKLVLVAPDGTEYFGNLSTPVLTTAMRVSAPAQPGTWGVYVFGLTSLSGIEADPLGLTNGPGLPETFNVTVSFEESGGFDGLDDAVGHPQQNAIEFAVSERLMDGLNSRGFFPDARLKRKDFARYAVMGGAVRQYRDLANEEQPDFGRLPGFDKAFIESAMVNGGALKDKLRTQGPILQDKNGSADPFGSMTKLDMAYAMVQMLGLESVARSFNPESDIVIDYKGEQIVLSDQDSIPANMKGFVQLALTLSFINVQFDIEQGPFGLNPTVKASFNPDETITRAHYAVLAGRLFTQYYQ</sequence>
<dbReference type="InterPro" id="IPR000209">
    <property type="entry name" value="Peptidase_S8/S53_dom"/>
</dbReference>
<dbReference type="GO" id="GO:0004252">
    <property type="term" value="F:serine-type endopeptidase activity"/>
    <property type="evidence" value="ECO:0007669"/>
    <property type="project" value="UniProtKB-UniRule"/>
</dbReference>
<evidence type="ECO:0000256" key="3">
    <source>
        <dbReference type="ARBA" id="ARBA00022801"/>
    </source>
</evidence>
<accession>A0A6L9MXY7</accession>
<gene>
    <name evidence="9" type="ORF">GTW09_14785</name>
</gene>
<evidence type="ECO:0000256" key="4">
    <source>
        <dbReference type="ARBA" id="ARBA00022825"/>
    </source>
</evidence>
<keyword evidence="3 6" id="KW-0378">Hydrolase</keyword>
<dbReference type="InterPro" id="IPR015500">
    <property type="entry name" value="Peptidase_S8_subtilisin-rel"/>
</dbReference>
<organism evidence="9 10">
    <name type="scientific">Alteromonas hispanica</name>
    <dbReference type="NCBI Taxonomy" id="315421"/>
    <lineage>
        <taxon>Bacteria</taxon>
        <taxon>Pseudomonadati</taxon>
        <taxon>Pseudomonadota</taxon>
        <taxon>Gammaproteobacteria</taxon>
        <taxon>Alteromonadales</taxon>
        <taxon>Alteromonadaceae</taxon>
        <taxon>Alteromonas/Salinimonas group</taxon>
        <taxon>Alteromonas</taxon>
    </lineage>
</organism>
<feature type="signal peptide" evidence="7">
    <location>
        <begin position="1"/>
        <end position="25"/>
    </location>
</feature>
<dbReference type="RefSeq" id="WP_163112512.1">
    <property type="nucleotide sequence ID" value="NZ_JAAAWP010000010.1"/>
</dbReference>
<keyword evidence="10" id="KW-1185">Reference proteome</keyword>
<evidence type="ECO:0000313" key="9">
    <source>
        <dbReference type="EMBL" id="NDW22793.1"/>
    </source>
</evidence>
<evidence type="ECO:0000256" key="7">
    <source>
        <dbReference type="SAM" id="SignalP"/>
    </source>
</evidence>
<feature type="active site" description="Charge relay system" evidence="5 6">
    <location>
        <position position="148"/>
    </location>
</feature>